<evidence type="ECO:0000313" key="4">
    <source>
        <dbReference type="Proteomes" id="UP000518091"/>
    </source>
</evidence>
<keyword evidence="1" id="KW-0472">Membrane</keyword>
<accession>A0A7W0ADU0</accession>
<keyword evidence="1" id="KW-0812">Transmembrane</keyword>
<dbReference type="RefSeq" id="WP_181515090.1">
    <property type="nucleotide sequence ID" value="NZ_JABFUB010000009.1"/>
</dbReference>
<feature type="transmembrane region" description="Helical" evidence="1">
    <location>
        <begin position="21"/>
        <end position="39"/>
    </location>
</feature>
<dbReference type="Proteomes" id="UP000814353">
    <property type="component" value="Unassembled WGS sequence"/>
</dbReference>
<dbReference type="Proteomes" id="UP000518091">
    <property type="component" value="Unassembled WGS sequence"/>
</dbReference>
<dbReference type="InterPro" id="IPR021733">
    <property type="entry name" value="DUF3304"/>
</dbReference>
<sequence>MLVRWIWNWLFTQIWYGLPKGARWGLGALFAGYFVWLFFLPDLHPMPTDTSIRGHSHIDRPVHRFWVNDRWGGNLGPYGGGGTVCCQRISGDTAEIEWILSITGEQERQGMEVERHSVTLPMPERSREDRYLHVHFLPDHEVKLGWSSDLVSPYAHLPKRPDMARYQER</sequence>
<gene>
    <name evidence="2" type="ORF">H1D44_12000</name>
    <name evidence="3" type="ORF">HOP48_12325</name>
</gene>
<dbReference type="Pfam" id="PF11745">
    <property type="entry name" value="DUF3304"/>
    <property type="match status" value="1"/>
</dbReference>
<comment type="caution">
    <text evidence="2">The sequence shown here is derived from an EMBL/GenBank/DDBJ whole genome shotgun (WGS) entry which is preliminary data.</text>
</comment>
<evidence type="ECO:0000313" key="3">
    <source>
        <dbReference type="EMBL" id="MCG6662328.1"/>
    </source>
</evidence>
<dbReference type="EMBL" id="JABFUB010000009">
    <property type="protein sequence ID" value="MCG6662328.1"/>
    <property type="molecule type" value="Genomic_DNA"/>
</dbReference>
<dbReference type="AlphaFoldDB" id="A0A7W0ADU0"/>
<name>A0A7W0ADU0_9GAMM</name>
<protein>
    <submittedName>
        <fullName evidence="2">DUF3304 domain-containing protein</fullName>
    </submittedName>
</protein>
<evidence type="ECO:0000313" key="2">
    <source>
        <dbReference type="EMBL" id="MBA2779616.1"/>
    </source>
</evidence>
<organism evidence="2 4">
    <name type="scientific">Billgrantia kenyensis</name>
    <dbReference type="NCBI Taxonomy" id="321266"/>
    <lineage>
        <taxon>Bacteria</taxon>
        <taxon>Pseudomonadati</taxon>
        <taxon>Pseudomonadota</taxon>
        <taxon>Gammaproteobacteria</taxon>
        <taxon>Oceanospirillales</taxon>
        <taxon>Halomonadaceae</taxon>
        <taxon>Billgrantia</taxon>
    </lineage>
</organism>
<proteinExistence type="predicted"/>
<reference evidence="2 4" key="2">
    <citation type="submission" date="2020-07" db="EMBL/GenBank/DDBJ databases">
        <title>Identification of Halomonas strains.</title>
        <authorList>
            <person name="Xiao Z."/>
            <person name="Shen J."/>
        </authorList>
    </citation>
    <scope>NUCLEOTIDE SEQUENCE [LARGE SCALE GENOMIC DNA]</scope>
    <source>
        <strain evidence="2 4">DSM 17331</strain>
    </source>
</reference>
<keyword evidence="5" id="KW-1185">Reference proteome</keyword>
<keyword evidence="1" id="KW-1133">Transmembrane helix</keyword>
<evidence type="ECO:0000313" key="5">
    <source>
        <dbReference type="Proteomes" id="UP000814353"/>
    </source>
</evidence>
<reference evidence="3 5" key="1">
    <citation type="submission" date="2020-05" db="EMBL/GenBank/DDBJ databases">
        <title>Comparative genomic analysis of denitrifying bacteria from Halomonas genus.</title>
        <authorList>
            <person name="Wang L."/>
            <person name="Shao Z."/>
        </authorList>
    </citation>
    <scope>NUCLEOTIDE SEQUENCE [LARGE SCALE GENOMIC DNA]</scope>
    <source>
        <strain evidence="3 5">DSM 17331</strain>
    </source>
</reference>
<evidence type="ECO:0000256" key="1">
    <source>
        <dbReference type="SAM" id="Phobius"/>
    </source>
</evidence>
<dbReference type="EMBL" id="JACEFT010000013">
    <property type="protein sequence ID" value="MBA2779616.1"/>
    <property type="molecule type" value="Genomic_DNA"/>
</dbReference>